<feature type="region of interest" description="Disordered" evidence="6">
    <location>
        <begin position="1"/>
        <end position="22"/>
    </location>
</feature>
<comment type="caution">
    <text evidence="7">The sequence shown here is derived from an EMBL/GenBank/DDBJ whole genome shotgun (WGS) entry which is preliminary data.</text>
</comment>
<evidence type="ECO:0000256" key="6">
    <source>
        <dbReference type="SAM" id="MobiDB-lite"/>
    </source>
</evidence>
<reference evidence="7" key="1">
    <citation type="journal article" date="2021" name="Genome Biol. Evol.">
        <title>A High-Quality Reference Genome for a Parasitic Bivalve with Doubly Uniparental Inheritance (Bivalvia: Unionida).</title>
        <authorList>
            <person name="Smith C.H."/>
        </authorList>
    </citation>
    <scope>NUCLEOTIDE SEQUENCE</scope>
    <source>
        <strain evidence="7">CHS0354</strain>
    </source>
</reference>
<dbReference type="InterPro" id="IPR052065">
    <property type="entry name" value="Compl_asym_regulator"/>
</dbReference>
<dbReference type="PANTHER" id="PTHR22906:SF43">
    <property type="entry name" value="PROPERDIN"/>
    <property type="match status" value="1"/>
</dbReference>
<dbReference type="Pfam" id="PF00090">
    <property type="entry name" value="TSP_1"/>
    <property type="match status" value="2"/>
</dbReference>
<evidence type="ECO:0000313" key="7">
    <source>
        <dbReference type="EMBL" id="KAK3598026.1"/>
    </source>
</evidence>
<gene>
    <name evidence="7" type="ORF">CHS0354_042393</name>
</gene>
<dbReference type="PRINTS" id="PR01705">
    <property type="entry name" value="TSP1REPEAT"/>
</dbReference>
<comment type="subcellular location">
    <subcellularLocation>
        <location evidence="1">Secreted</location>
    </subcellularLocation>
</comment>
<accession>A0AAE0STW0</accession>
<dbReference type="EMBL" id="JAEAOA010002354">
    <property type="protein sequence ID" value="KAK3598026.1"/>
    <property type="molecule type" value="Genomic_DNA"/>
</dbReference>
<dbReference type="PANTHER" id="PTHR22906">
    <property type="entry name" value="PROPERDIN"/>
    <property type="match status" value="1"/>
</dbReference>
<keyword evidence="3" id="KW-0732">Signal</keyword>
<protein>
    <submittedName>
        <fullName evidence="7">Uncharacterized protein</fullName>
    </submittedName>
</protein>
<evidence type="ECO:0000256" key="1">
    <source>
        <dbReference type="ARBA" id="ARBA00004613"/>
    </source>
</evidence>
<dbReference type="InterPro" id="IPR036383">
    <property type="entry name" value="TSP1_rpt_sf"/>
</dbReference>
<dbReference type="AlphaFoldDB" id="A0AAE0STW0"/>
<dbReference type="SUPFAM" id="SSF82895">
    <property type="entry name" value="TSP-1 type 1 repeat"/>
    <property type="match status" value="2"/>
</dbReference>
<evidence type="ECO:0000256" key="4">
    <source>
        <dbReference type="ARBA" id="ARBA00022737"/>
    </source>
</evidence>
<evidence type="ECO:0000256" key="2">
    <source>
        <dbReference type="ARBA" id="ARBA00022525"/>
    </source>
</evidence>
<organism evidence="7 8">
    <name type="scientific">Potamilus streckersoni</name>
    <dbReference type="NCBI Taxonomy" id="2493646"/>
    <lineage>
        <taxon>Eukaryota</taxon>
        <taxon>Metazoa</taxon>
        <taxon>Spiralia</taxon>
        <taxon>Lophotrochozoa</taxon>
        <taxon>Mollusca</taxon>
        <taxon>Bivalvia</taxon>
        <taxon>Autobranchia</taxon>
        <taxon>Heteroconchia</taxon>
        <taxon>Palaeoheterodonta</taxon>
        <taxon>Unionida</taxon>
        <taxon>Unionoidea</taxon>
        <taxon>Unionidae</taxon>
        <taxon>Ambleminae</taxon>
        <taxon>Lampsilini</taxon>
        <taxon>Potamilus</taxon>
    </lineage>
</organism>
<dbReference type="SMART" id="SM00209">
    <property type="entry name" value="TSP1"/>
    <property type="match status" value="1"/>
</dbReference>
<proteinExistence type="predicted"/>
<keyword evidence="8" id="KW-1185">Reference proteome</keyword>
<name>A0AAE0STW0_9BIVA</name>
<evidence type="ECO:0000313" key="8">
    <source>
        <dbReference type="Proteomes" id="UP001195483"/>
    </source>
</evidence>
<evidence type="ECO:0000256" key="5">
    <source>
        <dbReference type="ARBA" id="ARBA00023157"/>
    </source>
</evidence>
<dbReference type="PROSITE" id="PS50092">
    <property type="entry name" value="TSP1"/>
    <property type="match status" value="2"/>
</dbReference>
<dbReference type="Proteomes" id="UP001195483">
    <property type="component" value="Unassembled WGS sequence"/>
</dbReference>
<keyword evidence="5" id="KW-1015">Disulfide bond</keyword>
<sequence length="197" mass="21250">MCDTGTRTRNRECNNPAPSSGGNDCAGLQFEESSCADLCPVDGNWGTWGTWSTCICNIGTHNRTRECNNPLPARGGDDCVGAHYEHESCVDQCPDSIFTKECLGTVNREAAIKHLTNVISTVCGTSISLFENIRFDKQSSWLRSFAMVRRLTGNPGASVPCLIMVAIKSNSVNVPNSITSYSETVMATTVRCKAAGQ</sequence>
<keyword evidence="4" id="KW-0677">Repeat</keyword>
<keyword evidence="2" id="KW-0964">Secreted</keyword>
<reference evidence="7" key="2">
    <citation type="journal article" date="2021" name="Genome Biol. Evol.">
        <title>Developing a high-quality reference genome for a parasitic bivalve with doubly uniparental inheritance (Bivalvia: Unionida).</title>
        <authorList>
            <person name="Smith C.H."/>
        </authorList>
    </citation>
    <scope>NUCLEOTIDE SEQUENCE</scope>
    <source>
        <strain evidence="7">CHS0354</strain>
        <tissue evidence="7">Mantle</tissue>
    </source>
</reference>
<reference evidence="7" key="3">
    <citation type="submission" date="2023-05" db="EMBL/GenBank/DDBJ databases">
        <authorList>
            <person name="Smith C.H."/>
        </authorList>
    </citation>
    <scope>NUCLEOTIDE SEQUENCE</scope>
    <source>
        <strain evidence="7">CHS0354</strain>
        <tissue evidence="7">Mantle</tissue>
    </source>
</reference>
<evidence type="ECO:0000256" key="3">
    <source>
        <dbReference type="ARBA" id="ARBA00022729"/>
    </source>
</evidence>
<dbReference type="InterPro" id="IPR000884">
    <property type="entry name" value="TSP1_rpt"/>
</dbReference>
<dbReference type="FunFam" id="2.20.100.10:FF:000002">
    <property type="entry name" value="Unc-5 netrin receptor C"/>
    <property type="match status" value="1"/>
</dbReference>
<dbReference type="Gene3D" id="2.20.100.10">
    <property type="entry name" value="Thrombospondin type-1 (TSP1) repeat"/>
    <property type="match status" value="2"/>
</dbReference>